<accession>A0A2H3DSG2</accession>
<gene>
    <name evidence="1" type="ORF">ARMGADRAFT_1075023</name>
</gene>
<proteinExistence type="predicted"/>
<dbReference type="InParanoid" id="A0A2H3DSG2"/>
<reference evidence="2" key="1">
    <citation type="journal article" date="2017" name="Nat. Ecol. Evol.">
        <title>Genome expansion and lineage-specific genetic innovations in the forest pathogenic fungi Armillaria.</title>
        <authorList>
            <person name="Sipos G."/>
            <person name="Prasanna A.N."/>
            <person name="Walter M.C."/>
            <person name="O'Connor E."/>
            <person name="Balint B."/>
            <person name="Krizsan K."/>
            <person name="Kiss B."/>
            <person name="Hess J."/>
            <person name="Varga T."/>
            <person name="Slot J."/>
            <person name="Riley R."/>
            <person name="Boka B."/>
            <person name="Rigling D."/>
            <person name="Barry K."/>
            <person name="Lee J."/>
            <person name="Mihaltcheva S."/>
            <person name="LaButti K."/>
            <person name="Lipzen A."/>
            <person name="Waldron R."/>
            <person name="Moloney N.M."/>
            <person name="Sperisen C."/>
            <person name="Kredics L."/>
            <person name="Vagvoelgyi C."/>
            <person name="Patrignani A."/>
            <person name="Fitzpatrick D."/>
            <person name="Nagy I."/>
            <person name="Doyle S."/>
            <person name="Anderson J.B."/>
            <person name="Grigoriev I.V."/>
            <person name="Gueldener U."/>
            <person name="Muensterkoetter M."/>
            <person name="Nagy L.G."/>
        </authorList>
    </citation>
    <scope>NUCLEOTIDE SEQUENCE [LARGE SCALE GENOMIC DNA]</scope>
    <source>
        <strain evidence="2">Ar21-2</strain>
    </source>
</reference>
<dbReference type="OrthoDB" id="2629491at2759"/>
<name>A0A2H3DSG2_ARMGA</name>
<evidence type="ECO:0000313" key="2">
    <source>
        <dbReference type="Proteomes" id="UP000217790"/>
    </source>
</evidence>
<dbReference type="EMBL" id="KZ293648">
    <property type="protein sequence ID" value="PBK98155.1"/>
    <property type="molecule type" value="Genomic_DNA"/>
</dbReference>
<dbReference type="AlphaFoldDB" id="A0A2H3DSG2"/>
<dbReference type="Proteomes" id="UP000217790">
    <property type="component" value="Unassembled WGS sequence"/>
</dbReference>
<keyword evidence="2" id="KW-1185">Reference proteome</keyword>
<sequence length="71" mass="8118">MTYHIAGIVYYGTNHFTTRFINLDNNVWFNNGMIQGRNASMESTLDKVDLMHDMMVLSLGMSTVPIYITVI</sequence>
<evidence type="ECO:0000313" key="1">
    <source>
        <dbReference type="EMBL" id="PBK98155.1"/>
    </source>
</evidence>
<protein>
    <submittedName>
        <fullName evidence="1">Uncharacterized protein</fullName>
    </submittedName>
</protein>
<organism evidence="1 2">
    <name type="scientific">Armillaria gallica</name>
    <name type="common">Bulbous honey fungus</name>
    <name type="synonym">Armillaria bulbosa</name>
    <dbReference type="NCBI Taxonomy" id="47427"/>
    <lineage>
        <taxon>Eukaryota</taxon>
        <taxon>Fungi</taxon>
        <taxon>Dikarya</taxon>
        <taxon>Basidiomycota</taxon>
        <taxon>Agaricomycotina</taxon>
        <taxon>Agaricomycetes</taxon>
        <taxon>Agaricomycetidae</taxon>
        <taxon>Agaricales</taxon>
        <taxon>Marasmiineae</taxon>
        <taxon>Physalacriaceae</taxon>
        <taxon>Armillaria</taxon>
    </lineage>
</organism>